<proteinExistence type="predicted"/>
<dbReference type="EMBL" id="GBXM01047971">
    <property type="protein sequence ID" value="JAH60606.1"/>
    <property type="molecule type" value="Transcribed_RNA"/>
</dbReference>
<reference evidence="1" key="2">
    <citation type="journal article" date="2015" name="Fish Shellfish Immunol.">
        <title>Early steps in the European eel (Anguilla anguilla)-Vibrio vulnificus interaction in the gills: Role of the RtxA13 toxin.</title>
        <authorList>
            <person name="Callol A."/>
            <person name="Pajuelo D."/>
            <person name="Ebbesson L."/>
            <person name="Teles M."/>
            <person name="MacKenzie S."/>
            <person name="Amaro C."/>
        </authorList>
    </citation>
    <scope>NUCLEOTIDE SEQUENCE</scope>
</reference>
<organism evidence="1">
    <name type="scientific">Anguilla anguilla</name>
    <name type="common">European freshwater eel</name>
    <name type="synonym">Muraena anguilla</name>
    <dbReference type="NCBI Taxonomy" id="7936"/>
    <lineage>
        <taxon>Eukaryota</taxon>
        <taxon>Metazoa</taxon>
        <taxon>Chordata</taxon>
        <taxon>Craniata</taxon>
        <taxon>Vertebrata</taxon>
        <taxon>Euteleostomi</taxon>
        <taxon>Actinopterygii</taxon>
        <taxon>Neopterygii</taxon>
        <taxon>Teleostei</taxon>
        <taxon>Anguilliformes</taxon>
        <taxon>Anguillidae</taxon>
        <taxon>Anguilla</taxon>
    </lineage>
</organism>
<protein>
    <submittedName>
        <fullName evidence="1">Uncharacterized protein</fullName>
    </submittedName>
</protein>
<reference evidence="1" key="1">
    <citation type="submission" date="2014-11" db="EMBL/GenBank/DDBJ databases">
        <authorList>
            <person name="Amaro Gonzalez C."/>
        </authorList>
    </citation>
    <scope>NUCLEOTIDE SEQUENCE</scope>
</reference>
<sequence>MGILLEGFWFLTSGWKHTPEVRLLCHGSPRGAECS</sequence>
<dbReference type="AlphaFoldDB" id="A0A0E9U464"/>
<evidence type="ECO:0000313" key="1">
    <source>
        <dbReference type="EMBL" id="JAH60606.1"/>
    </source>
</evidence>
<accession>A0A0E9U464</accession>
<name>A0A0E9U464_ANGAN</name>